<comment type="caution">
    <text evidence="2">The sequence shown here is derived from an EMBL/GenBank/DDBJ whole genome shotgun (WGS) entry which is preliminary data.</text>
</comment>
<keyword evidence="1" id="KW-0812">Transmembrane</keyword>
<evidence type="ECO:0000313" key="2">
    <source>
        <dbReference type="EMBL" id="MFB2717801.1"/>
    </source>
</evidence>
<sequence length="242" mass="25223">METVFWGFAAMVGLVMAPRVVRHSVADGFARFVWSPRSPLAMAGAGLAILGLGLNPGVAVVAGCIAVALVAHSGGVTRKGLVAVVVVLVAAIGVIAEAQAGVDWVIGGVVIGAVSIAGLWCFGRIVDPNGALGDQVSRGKVVCVCAMIVAVAVGVEANSEGALMAAWEAWSMGMIWSWLAFAALLVGSKIGLSQRLAAWGEREVESVTFDKYSESASEGWWRNLEPNEMCSVMNRGNDRFCM</sequence>
<evidence type="ECO:0000313" key="3">
    <source>
        <dbReference type="Proteomes" id="UP001576762"/>
    </source>
</evidence>
<feature type="transmembrane region" description="Helical" evidence="1">
    <location>
        <begin position="175"/>
        <end position="192"/>
    </location>
</feature>
<dbReference type="Proteomes" id="UP001576762">
    <property type="component" value="Unassembled WGS sequence"/>
</dbReference>
<feature type="transmembrane region" description="Helical" evidence="1">
    <location>
        <begin position="81"/>
        <end position="98"/>
    </location>
</feature>
<proteinExistence type="predicted"/>
<reference evidence="2 3" key="1">
    <citation type="submission" date="2024-09" db="EMBL/GenBank/DDBJ databases">
        <title>Draft genome sequences of 6 high pH adapted Marinobacter shengliensis sp. isolated from Mariana forearc serpentinite mud volcanoes.</title>
        <authorList>
            <person name="Elkassas S."/>
            <person name="Serres M."/>
            <person name="Michael N."/>
            <person name="Amina P."/>
            <person name="Teodora Z."/>
            <person name="Julie H."/>
        </authorList>
    </citation>
    <scope>NUCLEOTIDE SEQUENCE [LARGE SCALE GENOMIC DNA]</scope>
    <source>
        <strain evidence="2 3">EB4</strain>
    </source>
</reference>
<feature type="transmembrane region" description="Helical" evidence="1">
    <location>
        <begin position="138"/>
        <end position="155"/>
    </location>
</feature>
<keyword evidence="1" id="KW-0472">Membrane</keyword>
<organism evidence="2 3">
    <name type="scientific">Marinobacter shengliensis</name>
    <dbReference type="NCBI Taxonomy" id="1389223"/>
    <lineage>
        <taxon>Bacteria</taxon>
        <taxon>Pseudomonadati</taxon>
        <taxon>Pseudomonadota</taxon>
        <taxon>Gammaproteobacteria</taxon>
        <taxon>Pseudomonadales</taxon>
        <taxon>Marinobacteraceae</taxon>
        <taxon>Marinobacter</taxon>
    </lineage>
</organism>
<protein>
    <submittedName>
        <fullName evidence="2">Uncharacterized protein</fullName>
    </submittedName>
</protein>
<keyword evidence="3" id="KW-1185">Reference proteome</keyword>
<dbReference type="RefSeq" id="WP_374816135.1">
    <property type="nucleotide sequence ID" value="NZ_JBHFLD010000050.1"/>
</dbReference>
<gene>
    <name evidence="2" type="ORF">ACE05E_20210</name>
</gene>
<evidence type="ECO:0000256" key="1">
    <source>
        <dbReference type="SAM" id="Phobius"/>
    </source>
</evidence>
<dbReference type="EMBL" id="JBHFLD010000050">
    <property type="protein sequence ID" value="MFB2717801.1"/>
    <property type="molecule type" value="Genomic_DNA"/>
</dbReference>
<keyword evidence="1" id="KW-1133">Transmembrane helix</keyword>
<feature type="transmembrane region" description="Helical" evidence="1">
    <location>
        <begin position="104"/>
        <end position="126"/>
    </location>
</feature>
<name>A0ABV4WC88_9GAMM</name>
<accession>A0ABV4WC88</accession>
<feature type="transmembrane region" description="Helical" evidence="1">
    <location>
        <begin position="46"/>
        <end position="69"/>
    </location>
</feature>